<dbReference type="VEuPathDB" id="VectorBase:HLOH_042911"/>
<dbReference type="AlphaFoldDB" id="A0A9J6FIU6"/>
<name>A0A9J6FIU6_HAELO</name>
<dbReference type="EMBL" id="JABSTR010000001">
    <property type="protein sequence ID" value="KAH9362751.1"/>
    <property type="molecule type" value="Genomic_DNA"/>
</dbReference>
<reference evidence="2 3" key="1">
    <citation type="journal article" date="2020" name="Cell">
        <title>Large-Scale Comparative Analyses of Tick Genomes Elucidate Their Genetic Diversity and Vector Capacities.</title>
        <authorList>
            <consortium name="Tick Genome and Microbiome Consortium (TIGMIC)"/>
            <person name="Jia N."/>
            <person name="Wang J."/>
            <person name="Shi W."/>
            <person name="Du L."/>
            <person name="Sun Y."/>
            <person name="Zhan W."/>
            <person name="Jiang J.F."/>
            <person name="Wang Q."/>
            <person name="Zhang B."/>
            <person name="Ji P."/>
            <person name="Bell-Sakyi L."/>
            <person name="Cui X.M."/>
            <person name="Yuan T.T."/>
            <person name="Jiang B.G."/>
            <person name="Yang W.F."/>
            <person name="Lam T.T."/>
            <person name="Chang Q.C."/>
            <person name="Ding S.J."/>
            <person name="Wang X.J."/>
            <person name="Zhu J.G."/>
            <person name="Ruan X.D."/>
            <person name="Zhao L."/>
            <person name="Wei J.T."/>
            <person name="Ye R.Z."/>
            <person name="Que T.C."/>
            <person name="Du C.H."/>
            <person name="Zhou Y.H."/>
            <person name="Cheng J.X."/>
            <person name="Dai P.F."/>
            <person name="Guo W.B."/>
            <person name="Han X.H."/>
            <person name="Huang E.J."/>
            <person name="Li L.F."/>
            <person name="Wei W."/>
            <person name="Gao Y.C."/>
            <person name="Liu J.Z."/>
            <person name="Shao H.Z."/>
            <person name="Wang X."/>
            <person name="Wang C.C."/>
            <person name="Yang T.C."/>
            <person name="Huo Q.B."/>
            <person name="Li W."/>
            <person name="Chen H.Y."/>
            <person name="Chen S.E."/>
            <person name="Zhou L.G."/>
            <person name="Ni X.B."/>
            <person name="Tian J.H."/>
            <person name="Sheng Y."/>
            <person name="Liu T."/>
            <person name="Pan Y.S."/>
            <person name="Xia L.Y."/>
            <person name="Li J."/>
            <person name="Zhao F."/>
            <person name="Cao W.C."/>
        </authorList>
    </citation>
    <scope>NUCLEOTIDE SEQUENCE [LARGE SCALE GENOMIC DNA]</scope>
    <source>
        <strain evidence="2">HaeL-2018</strain>
    </source>
</reference>
<feature type="region of interest" description="Disordered" evidence="1">
    <location>
        <begin position="57"/>
        <end position="82"/>
    </location>
</feature>
<evidence type="ECO:0000256" key="1">
    <source>
        <dbReference type="SAM" id="MobiDB-lite"/>
    </source>
</evidence>
<organism evidence="2 3">
    <name type="scientific">Haemaphysalis longicornis</name>
    <name type="common">Bush tick</name>
    <dbReference type="NCBI Taxonomy" id="44386"/>
    <lineage>
        <taxon>Eukaryota</taxon>
        <taxon>Metazoa</taxon>
        <taxon>Ecdysozoa</taxon>
        <taxon>Arthropoda</taxon>
        <taxon>Chelicerata</taxon>
        <taxon>Arachnida</taxon>
        <taxon>Acari</taxon>
        <taxon>Parasitiformes</taxon>
        <taxon>Ixodida</taxon>
        <taxon>Ixodoidea</taxon>
        <taxon>Ixodidae</taxon>
        <taxon>Haemaphysalinae</taxon>
        <taxon>Haemaphysalis</taxon>
    </lineage>
</organism>
<dbReference type="OrthoDB" id="7250741at2759"/>
<accession>A0A9J6FIU6</accession>
<proteinExistence type="predicted"/>
<keyword evidence="3" id="KW-1185">Reference proteome</keyword>
<protein>
    <submittedName>
        <fullName evidence="2">Uncharacterized protein</fullName>
    </submittedName>
</protein>
<evidence type="ECO:0000313" key="3">
    <source>
        <dbReference type="Proteomes" id="UP000821853"/>
    </source>
</evidence>
<gene>
    <name evidence="2" type="ORF">HPB48_001152</name>
</gene>
<dbReference type="Proteomes" id="UP000821853">
    <property type="component" value="Chromosome 1"/>
</dbReference>
<comment type="caution">
    <text evidence="2">The sequence shown here is derived from an EMBL/GenBank/DDBJ whole genome shotgun (WGS) entry which is preliminary data.</text>
</comment>
<evidence type="ECO:0000313" key="2">
    <source>
        <dbReference type="EMBL" id="KAH9362751.1"/>
    </source>
</evidence>
<sequence length="156" mass="17099">MKEASSGNFSLFRVPQKFRHIERRSSCRRLQLPQYLGFAHAFSDMKRALGGREERDAAVGLGGGEPARLGRPTMQIDGPGAPESSLLAQNRMGKDALQKSNSVPLMTGNSRRPEATKKCVLRLDGYSYLIGKCDQPSPPRSAAQFDVRGYSPCTAQ</sequence>